<evidence type="ECO:0008006" key="3">
    <source>
        <dbReference type="Google" id="ProtNLM"/>
    </source>
</evidence>
<keyword evidence="2" id="KW-1185">Reference proteome</keyword>
<dbReference type="RefSeq" id="WP_218576941.1">
    <property type="nucleotide sequence ID" value="NZ_BAABJB010000044.1"/>
</dbReference>
<dbReference type="EMBL" id="BLPG01000001">
    <property type="protein sequence ID" value="GFJ86643.1"/>
    <property type="molecule type" value="Genomic_DNA"/>
</dbReference>
<reference evidence="1 2" key="2">
    <citation type="submission" date="2020-03" db="EMBL/GenBank/DDBJ databases">
        <authorList>
            <person name="Ichikawa N."/>
            <person name="Kimura A."/>
            <person name="Kitahashi Y."/>
            <person name="Uohara A."/>
        </authorList>
    </citation>
    <scope>NUCLEOTIDE SEQUENCE [LARGE SCALE GENOMIC DNA]</scope>
    <source>
        <strain evidence="1 2">NBRC 108638</strain>
    </source>
</reference>
<proteinExistence type="predicted"/>
<evidence type="ECO:0000313" key="1">
    <source>
        <dbReference type="EMBL" id="GFJ86643.1"/>
    </source>
</evidence>
<reference evidence="1 2" key="1">
    <citation type="submission" date="2020-03" db="EMBL/GenBank/DDBJ databases">
        <title>Whole genome shotgun sequence of Phytohabitans rumicis NBRC 108638.</title>
        <authorList>
            <person name="Komaki H."/>
            <person name="Tamura T."/>
        </authorList>
    </citation>
    <scope>NUCLEOTIDE SEQUENCE [LARGE SCALE GENOMIC DNA]</scope>
    <source>
        <strain evidence="1 2">NBRC 108638</strain>
    </source>
</reference>
<dbReference type="Proteomes" id="UP000482960">
    <property type="component" value="Unassembled WGS sequence"/>
</dbReference>
<dbReference type="AlphaFoldDB" id="A0A6V8KNA3"/>
<accession>A0A6V8KNA3</accession>
<name>A0A6V8KNA3_9ACTN</name>
<gene>
    <name evidence="1" type="ORF">Prum_002850</name>
</gene>
<comment type="caution">
    <text evidence="1">The sequence shown here is derived from an EMBL/GenBank/DDBJ whole genome shotgun (WGS) entry which is preliminary data.</text>
</comment>
<evidence type="ECO:0000313" key="2">
    <source>
        <dbReference type="Proteomes" id="UP000482960"/>
    </source>
</evidence>
<sequence>MPRSRPDPGAVLWNGTVGLAPLPHALPDGLTAVPLTDMPPSRLVVAWTTDHASPLIRSFVRIAESAFMLSGR</sequence>
<organism evidence="1 2">
    <name type="scientific">Phytohabitans rumicis</name>
    <dbReference type="NCBI Taxonomy" id="1076125"/>
    <lineage>
        <taxon>Bacteria</taxon>
        <taxon>Bacillati</taxon>
        <taxon>Actinomycetota</taxon>
        <taxon>Actinomycetes</taxon>
        <taxon>Micromonosporales</taxon>
        <taxon>Micromonosporaceae</taxon>
    </lineage>
</organism>
<protein>
    <recommendedName>
        <fullName evidence="3">LysR substrate-binding domain-containing protein</fullName>
    </recommendedName>
</protein>